<dbReference type="AlphaFoldDB" id="A0A7J8SY02"/>
<feature type="compositionally biased region" description="Basic and acidic residues" evidence="1">
    <location>
        <begin position="689"/>
        <end position="701"/>
    </location>
</feature>
<feature type="region of interest" description="Disordered" evidence="1">
    <location>
        <begin position="556"/>
        <end position="583"/>
    </location>
</feature>
<comment type="caution">
    <text evidence="2">The sequence shown here is derived from an EMBL/GenBank/DDBJ whole genome shotgun (WGS) entry which is preliminary data.</text>
</comment>
<feature type="region of interest" description="Disordered" evidence="1">
    <location>
        <begin position="689"/>
        <end position="708"/>
    </location>
</feature>
<feature type="compositionally biased region" description="Basic and acidic residues" evidence="1">
    <location>
        <begin position="307"/>
        <end position="316"/>
    </location>
</feature>
<feature type="region of interest" description="Disordered" evidence="1">
    <location>
        <begin position="393"/>
        <end position="424"/>
    </location>
</feature>
<feature type="region of interest" description="Disordered" evidence="1">
    <location>
        <begin position="85"/>
        <end position="110"/>
    </location>
</feature>
<feature type="compositionally biased region" description="Low complexity" evidence="1">
    <location>
        <begin position="401"/>
        <end position="413"/>
    </location>
</feature>
<feature type="compositionally biased region" description="Low complexity" evidence="1">
    <location>
        <begin position="562"/>
        <end position="576"/>
    </location>
</feature>
<feature type="region of interest" description="Disordered" evidence="1">
    <location>
        <begin position="276"/>
        <end position="323"/>
    </location>
</feature>
<accession>A0A7J8SY02</accession>
<dbReference type="GO" id="GO:0007623">
    <property type="term" value="P:circadian rhythm"/>
    <property type="evidence" value="ECO:0007669"/>
    <property type="project" value="InterPro"/>
</dbReference>
<evidence type="ECO:0000313" key="3">
    <source>
        <dbReference type="Proteomes" id="UP000593561"/>
    </source>
</evidence>
<dbReference type="PANTHER" id="PTHR33334">
    <property type="entry name" value="PROTEIN LNK1"/>
    <property type="match status" value="1"/>
</dbReference>
<gene>
    <name evidence="2" type="ORF">Godav_003024</name>
</gene>
<sequence>MLQLEDNVWDDFGATDDHIVPHTADEYGGRKKPRYEVLGVTSDADSRKKFGILREKEKGLHILTKNRMLEKDPWSRIHDSLFPTSGDNDSLKDGTSMASDDPRMSSHGLETGNIDSVGSDLCADDPILVDKCAPEDNSDYHFPLNHITAADDDLRFFNNNHEDKENSDLLYYGWGDIGNFEDVDRMFRSCDSTFGLGSLSNEDDMCWFSSSQVAEGSQGALKADAKLNGLQECPTSRSASAGLATVDSIKKSEFLNEKISVNMSSHSAGLAHLSSVHVPNKESESKDGSTPSEQISSQEKHSKQHRASGERKDQHLENGGSFTQYGNIKQFADARHPFSDSSCQLFSSLDVQRSKLNDGPDSVNYRQTNIPYMHLSYSGSLDQVSICSTVSSAKSENNGQSSSKNESSYASNKVHSIDGSHGPLFEAPAIITNEKTGKPHRRQDTQIPLNRNVKQAKIDTRMAFCDPVTIQKQVCQSEQDEGHSEVEGVSVGNPAELDSSNVRESSCLVSPFDEVSLEATSFRRLQQVMEKLDIRTKLCIRDSLYRLARSAEQRHNCTKTKSGISDGNDGSGSSASEETNRHLTRSSEQFLILSFGISRCTGFMDMETDTNPIDRSIAHLLFHRPSDPSQRPVTDTALLKSHGKVSIPLLAMVVLSMYSKKVHVFNGLGGQIHGSITNPPLMMPEKHIGREETDAGSDKKVPTNSNSR</sequence>
<organism evidence="2 3">
    <name type="scientific">Gossypium davidsonii</name>
    <name type="common">Davidson's cotton</name>
    <name type="synonym">Gossypium klotzschianum subsp. davidsonii</name>
    <dbReference type="NCBI Taxonomy" id="34287"/>
    <lineage>
        <taxon>Eukaryota</taxon>
        <taxon>Viridiplantae</taxon>
        <taxon>Streptophyta</taxon>
        <taxon>Embryophyta</taxon>
        <taxon>Tracheophyta</taxon>
        <taxon>Spermatophyta</taxon>
        <taxon>Magnoliopsida</taxon>
        <taxon>eudicotyledons</taxon>
        <taxon>Gunneridae</taxon>
        <taxon>Pentapetalae</taxon>
        <taxon>rosids</taxon>
        <taxon>malvids</taxon>
        <taxon>Malvales</taxon>
        <taxon>Malvaceae</taxon>
        <taxon>Malvoideae</taxon>
        <taxon>Gossypium</taxon>
    </lineage>
</organism>
<reference evidence="2 3" key="1">
    <citation type="journal article" date="2019" name="Genome Biol. Evol.">
        <title>Insights into the evolution of the New World diploid cottons (Gossypium, subgenus Houzingenia) based on genome sequencing.</title>
        <authorList>
            <person name="Grover C.E."/>
            <person name="Arick M.A. 2nd"/>
            <person name="Thrash A."/>
            <person name="Conover J.L."/>
            <person name="Sanders W.S."/>
            <person name="Peterson D.G."/>
            <person name="Frelichowski J.E."/>
            <person name="Scheffler J.A."/>
            <person name="Scheffler B.E."/>
            <person name="Wendel J.F."/>
        </authorList>
    </citation>
    <scope>NUCLEOTIDE SEQUENCE [LARGE SCALE GENOMIC DNA]</scope>
    <source>
        <strain evidence="2">27</strain>
        <tissue evidence="2">Leaf</tissue>
    </source>
</reference>
<protein>
    <recommendedName>
        <fullName evidence="4">Protein LNK1</fullName>
    </recommendedName>
</protein>
<evidence type="ECO:0000313" key="2">
    <source>
        <dbReference type="EMBL" id="MBA0630984.1"/>
    </source>
</evidence>
<feature type="region of interest" description="Disordered" evidence="1">
    <location>
        <begin position="479"/>
        <end position="498"/>
    </location>
</feature>
<dbReference type="PANTHER" id="PTHR33334:SF8">
    <property type="entry name" value="PROTEIN LNK1"/>
    <property type="match status" value="1"/>
</dbReference>
<name>A0A7J8SY02_GOSDV</name>
<evidence type="ECO:0008006" key="4">
    <source>
        <dbReference type="Google" id="ProtNLM"/>
    </source>
</evidence>
<dbReference type="EMBL" id="JABFAC010000012">
    <property type="protein sequence ID" value="MBA0630984.1"/>
    <property type="molecule type" value="Genomic_DNA"/>
</dbReference>
<dbReference type="GO" id="GO:0006355">
    <property type="term" value="P:regulation of DNA-templated transcription"/>
    <property type="evidence" value="ECO:0007669"/>
    <property type="project" value="InterPro"/>
</dbReference>
<dbReference type="Proteomes" id="UP000593561">
    <property type="component" value="Unassembled WGS sequence"/>
</dbReference>
<proteinExistence type="predicted"/>
<evidence type="ECO:0000256" key="1">
    <source>
        <dbReference type="SAM" id="MobiDB-lite"/>
    </source>
</evidence>
<dbReference type="InterPro" id="IPR039928">
    <property type="entry name" value="LNK"/>
</dbReference>
<keyword evidence="3" id="KW-1185">Reference proteome</keyword>
<feature type="compositionally biased region" description="Polar residues" evidence="1">
    <location>
        <begin position="288"/>
        <end position="297"/>
    </location>
</feature>